<keyword evidence="2" id="KW-0812">Transmembrane</keyword>
<keyword evidence="1" id="KW-0175">Coiled coil</keyword>
<evidence type="ECO:0000313" key="3">
    <source>
        <dbReference type="EMBL" id="MFC2948515.1"/>
    </source>
</evidence>
<evidence type="ECO:0000313" key="4">
    <source>
        <dbReference type="Proteomes" id="UP001595387"/>
    </source>
</evidence>
<proteinExistence type="predicted"/>
<protein>
    <submittedName>
        <fullName evidence="3">Hemolysin XhlA family protein</fullName>
    </submittedName>
</protein>
<reference evidence="4" key="1">
    <citation type="journal article" date="2019" name="Int. J. Syst. Evol. Microbiol.">
        <title>The Global Catalogue of Microorganisms (GCM) 10K type strain sequencing project: providing services to taxonomists for standard genome sequencing and annotation.</title>
        <authorList>
            <consortium name="The Broad Institute Genomics Platform"/>
            <consortium name="The Broad Institute Genome Sequencing Center for Infectious Disease"/>
            <person name="Wu L."/>
            <person name="Ma J."/>
        </authorList>
    </citation>
    <scope>NUCLEOTIDE SEQUENCE [LARGE SCALE GENOMIC DNA]</scope>
    <source>
        <strain evidence="4">KCTC 13193</strain>
    </source>
</reference>
<dbReference type="InterPro" id="IPR019715">
    <property type="entry name" value="Haemolysin_XhlA"/>
</dbReference>
<comment type="caution">
    <text evidence="3">The sequence shown here is derived from an EMBL/GenBank/DDBJ whole genome shotgun (WGS) entry which is preliminary data.</text>
</comment>
<dbReference type="RefSeq" id="WP_390305589.1">
    <property type="nucleotide sequence ID" value="NZ_JBHRRZ010000015.1"/>
</dbReference>
<evidence type="ECO:0000256" key="2">
    <source>
        <dbReference type="SAM" id="Phobius"/>
    </source>
</evidence>
<feature type="coiled-coil region" evidence="1">
    <location>
        <begin position="14"/>
        <end position="41"/>
    </location>
</feature>
<keyword evidence="4" id="KW-1185">Reference proteome</keyword>
<dbReference type="SUPFAM" id="SSF58100">
    <property type="entry name" value="Bacterial hemolysins"/>
    <property type="match status" value="1"/>
</dbReference>
<dbReference type="Proteomes" id="UP001595387">
    <property type="component" value="Unassembled WGS sequence"/>
</dbReference>
<gene>
    <name evidence="3" type="ORF">ACFODW_09205</name>
</gene>
<accession>A0ABV7A6W7</accession>
<organism evidence="3 4">
    <name type="scientific">Virgibacillus sediminis</name>
    <dbReference type="NCBI Taxonomy" id="202260"/>
    <lineage>
        <taxon>Bacteria</taxon>
        <taxon>Bacillati</taxon>
        <taxon>Bacillota</taxon>
        <taxon>Bacilli</taxon>
        <taxon>Bacillales</taxon>
        <taxon>Bacillaceae</taxon>
        <taxon>Virgibacillus</taxon>
    </lineage>
</organism>
<sequence>MSHDKDVEDVDVWKEKIQQDINELKTNQNNLQTDVAALKMNDKLQDREISTIKETLSGIKEDTQWIRRKITGAVITAGITAIVGGVIGIAIANIF</sequence>
<dbReference type="EMBL" id="JBHRRZ010000015">
    <property type="protein sequence ID" value="MFC2948515.1"/>
    <property type="molecule type" value="Genomic_DNA"/>
</dbReference>
<keyword evidence="2" id="KW-1133">Transmembrane helix</keyword>
<evidence type="ECO:0000256" key="1">
    <source>
        <dbReference type="SAM" id="Coils"/>
    </source>
</evidence>
<dbReference type="Pfam" id="PF10779">
    <property type="entry name" value="XhlA"/>
    <property type="match status" value="1"/>
</dbReference>
<feature type="transmembrane region" description="Helical" evidence="2">
    <location>
        <begin position="70"/>
        <end position="92"/>
    </location>
</feature>
<keyword evidence="2" id="KW-0472">Membrane</keyword>
<name>A0ABV7A6W7_9BACI</name>